<protein>
    <recommendedName>
        <fullName evidence="11">PNPLA domain-containing protein</fullName>
    </recommendedName>
</protein>
<dbReference type="InterPro" id="IPR000184">
    <property type="entry name" value="Bac_surfAg_D15"/>
</dbReference>
<organism evidence="10">
    <name type="scientific">candidate division WOR-3 bacterium</name>
    <dbReference type="NCBI Taxonomy" id="2052148"/>
    <lineage>
        <taxon>Bacteria</taxon>
        <taxon>Bacteria division WOR-3</taxon>
    </lineage>
</organism>
<dbReference type="SUPFAM" id="SSF52151">
    <property type="entry name" value="FabD/lysophospholipase-like"/>
    <property type="match status" value="1"/>
</dbReference>
<evidence type="ECO:0000256" key="1">
    <source>
        <dbReference type="ARBA" id="ARBA00004370"/>
    </source>
</evidence>
<dbReference type="GO" id="GO:0016042">
    <property type="term" value="P:lipid catabolic process"/>
    <property type="evidence" value="ECO:0007669"/>
    <property type="project" value="UniProtKB-UniRule"/>
</dbReference>
<keyword evidence="2 6" id="KW-0378">Hydrolase</keyword>
<dbReference type="InterPro" id="IPR002641">
    <property type="entry name" value="PNPLA_dom"/>
</dbReference>
<evidence type="ECO:0000256" key="6">
    <source>
        <dbReference type="PROSITE-ProRule" id="PRU01161"/>
    </source>
</evidence>
<dbReference type="EMBL" id="DTHJ01000043">
    <property type="protein sequence ID" value="HHS62327.1"/>
    <property type="molecule type" value="Genomic_DNA"/>
</dbReference>
<feature type="chain" id="PRO_5027752824" description="PNPLA domain-containing protein" evidence="7">
    <location>
        <begin position="24"/>
        <end position="734"/>
    </location>
</feature>
<sequence>MGHIIKMIKFLLLFLVFFNQALANDTKDNDSLDLRIGIAFSAGGALGLAHIGVLKVFEKEHIPISFVTGTSMGALIGGAYAAGFNATQIESIALSIDWSELLKPTKPFGTFYLTEREKKKRYIFELRHKNFIPILPRGIIPLQNVEFFLMEIFSEPSYYANYNFDSLPLPYRAIAVDLNSKKPVALKNGRLDKAIRASIAIPGIFSSVRIDGMELIDGGVHRYLPAEELFEFEPDFIIGVVTIKNTTESRHSVLDVVSRTMNILGAEDLHKQKNYADVIIEPDLQQFEPSDFSRVKEIIKAGEAAAIKSLPEIKEKIKNRRLTNVRKVKSYRPAPKVHSIRFKGLKTTKVSTLNRILKTRTNEYLNFKILVNDLKRIFQTGLFYQVDYELDFKPDDSVDVIIIVDEPYYGVYLFGVCYDNENGLATGFEIGQNNLFGTGIDARSALSLGNPNEFRTGITGTRIFLLPFSYLLDGFWGVKTNQLYKNNTWITDYSTVYRGGIFRIGYAIGNNSFFDTGIKGKQAIYHIPPIPWKDSIPEKEWIVYPFLNWEFNNFDDFYVPTKGLKATANFDYSNPMFLSDSNFIKLQISFNHYLNIRKFMLIQYGIEIGLSNGGLPWAEYFYTDGEEFVGFDKDEFVSQQRIILSFGIEFKVFELFSRPDYPVFLGTICNAGTFNSVSSDLTKSPHYGVGVLLRANTPVGPINFILGIGDFNKNKENIRSNLYISVGRDFRYRH</sequence>
<dbReference type="PROSITE" id="PS51635">
    <property type="entry name" value="PNPLA"/>
    <property type="match status" value="1"/>
</dbReference>
<proteinExistence type="predicted"/>
<dbReference type="InterPro" id="IPR010827">
    <property type="entry name" value="BamA/TamA_POTRA"/>
</dbReference>
<feature type="domain" description="POTRA" evidence="9">
    <location>
        <begin position="335"/>
        <end position="407"/>
    </location>
</feature>
<dbReference type="GO" id="GO:0016787">
    <property type="term" value="F:hydrolase activity"/>
    <property type="evidence" value="ECO:0007669"/>
    <property type="project" value="UniProtKB-UniRule"/>
</dbReference>
<comment type="subcellular location">
    <subcellularLocation>
        <location evidence="1">Membrane</location>
    </subcellularLocation>
</comment>
<feature type="signal peptide" evidence="7">
    <location>
        <begin position="1"/>
        <end position="23"/>
    </location>
</feature>
<dbReference type="AlphaFoldDB" id="A0A7C6EII3"/>
<keyword evidence="5" id="KW-0472">Membrane</keyword>
<dbReference type="GO" id="GO:0019867">
    <property type="term" value="C:outer membrane"/>
    <property type="evidence" value="ECO:0007669"/>
    <property type="project" value="InterPro"/>
</dbReference>
<evidence type="ECO:0000313" key="10">
    <source>
        <dbReference type="EMBL" id="HHS62327.1"/>
    </source>
</evidence>
<dbReference type="PANTHER" id="PTHR14226">
    <property type="entry name" value="NEUROPATHY TARGET ESTERASE/SWISS CHEESE D.MELANOGASTER"/>
    <property type="match status" value="1"/>
</dbReference>
<reference evidence="10" key="1">
    <citation type="journal article" date="2020" name="mSystems">
        <title>Genome- and Community-Level Interaction Insights into Carbon Utilization and Element Cycling Functions of Hydrothermarchaeota in Hydrothermal Sediment.</title>
        <authorList>
            <person name="Zhou Z."/>
            <person name="Liu Y."/>
            <person name="Xu W."/>
            <person name="Pan J."/>
            <person name="Luo Z.H."/>
            <person name="Li M."/>
        </authorList>
    </citation>
    <scope>NUCLEOTIDE SEQUENCE [LARGE SCALE GENOMIC DNA]</scope>
    <source>
        <strain evidence="10">SpSt-783</strain>
    </source>
</reference>
<gene>
    <name evidence="10" type="ORF">ENV70_01750</name>
</gene>
<feature type="domain" description="PNPLA" evidence="8">
    <location>
        <begin position="38"/>
        <end position="230"/>
    </location>
</feature>
<dbReference type="Pfam" id="PF01103">
    <property type="entry name" value="Omp85"/>
    <property type="match status" value="1"/>
</dbReference>
<evidence type="ECO:0008006" key="11">
    <source>
        <dbReference type="Google" id="ProtNLM"/>
    </source>
</evidence>
<dbReference type="InterPro" id="IPR016035">
    <property type="entry name" value="Acyl_Trfase/lysoPLipase"/>
</dbReference>
<comment type="caution">
    <text evidence="10">The sequence shown here is derived from an EMBL/GenBank/DDBJ whole genome shotgun (WGS) entry which is preliminary data.</text>
</comment>
<dbReference type="CDD" id="cd07205">
    <property type="entry name" value="Pat_PNPLA6_PNPLA7_NTE1_like"/>
    <property type="match status" value="1"/>
</dbReference>
<dbReference type="Gene3D" id="3.40.1090.10">
    <property type="entry name" value="Cytosolic phospholipase A2 catalytic domain"/>
    <property type="match status" value="2"/>
</dbReference>
<name>A0A7C6EII3_UNCW3</name>
<dbReference type="PROSITE" id="PS51779">
    <property type="entry name" value="POTRA"/>
    <property type="match status" value="1"/>
</dbReference>
<feature type="short sequence motif" description="GXSXG" evidence="6">
    <location>
        <begin position="69"/>
        <end position="73"/>
    </location>
</feature>
<evidence type="ECO:0000256" key="2">
    <source>
        <dbReference type="ARBA" id="ARBA00022801"/>
    </source>
</evidence>
<feature type="short sequence motif" description="DGA/G" evidence="6">
    <location>
        <begin position="217"/>
        <end position="219"/>
    </location>
</feature>
<evidence type="ECO:0000259" key="9">
    <source>
        <dbReference type="PROSITE" id="PS51779"/>
    </source>
</evidence>
<dbReference type="Pfam" id="PF01734">
    <property type="entry name" value="Patatin"/>
    <property type="match status" value="1"/>
</dbReference>
<evidence type="ECO:0000256" key="3">
    <source>
        <dbReference type="ARBA" id="ARBA00022963"/>
    </source>
</evidence>
<dbReference type="PANTHER" id="PTHR14226:SF76">
    <property type="entry name" value="NTE FAMILY PROTEIN RSSA"/>
    <property type="match status" value="1"/>
</dbReference>
<evidence type="ECO:0000256" key="5">
    <source>
        <dbReference type="ARBA" id="ARBA00023136"/>
    </source>
</evidence>
<feature type="active site" description="Nucleophile" evidence="6">
    <location>
        <position position="71"/>
    </location>
</feature>
<dbReference type="InterPro" id="IPR034746">
    <property type="entry name" value="POTRA"/>
</dbReference>
<evidence type="ECO:0000259" key="8">
    <source>
        <dbReference type="PROSITE" id="PS51635"/>
    </source>
</evidence>
<keyword evidence="3 6" id="KW-0442">Lipid degradation</keyword>
<keyword evidence="7" id="KW-0732">Signal</keyword>
<dbReference type="Gene3D" id="2.40.160.50">
    <property type="entry name" value="membrane protein fhac: a member of the omp85/tpsb transporter family"/>
    <property type="match status" value="1"/>
</dbReference>
<dbReference type="InterPro" id="IPR050301">
    <property type="entry name" value="NTE"/>
</dbReference>
<accession>A0A7C6EII3</accession>
<dbReference type="Gene3D" id="3.10.20.310">
    <property type="entry name" value="membrane protein fhac"/>
    <property type="match status" value="1"/>
</dbReference>
<feature type="active site" description="Proton acceptor" evidence="6">
    <location>
        <position position="217"/>
    </location>
</feature>
<dbReference type="Pfam" id="PF07244">
    <property type="entry name" value="POTRA"/>
    <property type="match status" value="1"/>
</dbReference>
<comment type="caution">
    <text evidence="6">Lacks conserved residue(s) required for the propagation of feature annotation.</text>
</comment>
<keyword evidence="4 6" id="KW-0443">Lipid metabolism</keyword>
<evidence type="ECO:0000256" key="7">
    <source>
        <dbReference type="SAM" id="SignalP"/>
    </source>
</evidence>
<evidence type="ECO:0000256" key="4">
    <source>
        <dbReference type="ARBA" id="ARBA00023098"/>
    </source>
</evidence>